<accession>A0A1E5XJN1</accession>
<name>A0A1E5XJN1_9HYPH</name>
<comment type="caution">
    <text evidence="1">The sequence shown here is derived from an EMBL/GenBank/DDBJ whole genome shotgun (WGS) entry which is preliminary data.</text>
</comment>
<evidence type="ECO:0000313" key="2">
    <source>
        <dbReference type="Proteomes" id="UP000095463"/>
    </source>
</evidence>
<dbReference type="Proteomes" id="UP000095463">
    <property type="component" value="Unassembled WGS sequence"/>
</dbReference>
<dbReference type="AlphaFoldDB" id="A0A1E5XJN1"/>
<reference evidence="1 2" key="1">
    <citation type="journal article" date="2015" name="Genome Announc.">
        <title>Genome Assemblies of Three Soil-Associated Devosia species: D. insulae, D. limi, and D. soli.</title>
        <authorList>
            <person name="Hassan Y.I."/>
            <person name="Lepp D."/>
            <person name="Zhou T."/>
        </authorList>
    </citation>
    <scope>NUCLEOTIDE SEQUENCE [LARGE SCALE GENOMIC DNA]</scope>
    <source>
        <strain evidence="1 2">DS-56</strain>
    </source>
</reference>
<evidence type="ECO:0000313" key="1">
    <source>
        <dbReference type="EMBL" id="OEO28789.1"/>
    </source>
</evidence>
<sequence length="71" mass="7288">MSVLGMACAVAIGAAALTEPVAVLSKPRPLSELHPESAVAPANRPTIAAVLNVLPVTRLLISPLYAGTQWT</sequence>
<protein>
    <submittedName>
        <fullName evidence="1">Uncharacterized protein</fullName>
    </submittedName>
</protein>
<organism evidence="1 2">
    <name type="scientific">Devosia insulae DS-56</name>
    <dbReference type="NCBI Taxonomy" id="1116389"/>
    <lineage>
        <taxon>Bacteria</taxon>
        <taxon>Pseudomonadati</taxon>
        <taxon>Pseudomonadota</taxon>
        <taxon>Alphaproteobacteria</taxon>
        <taxon>Hyphomicrobiales</taxon>
        <taxon>Devosiaceae</taxon>
        <taxon>Devosia</taxon>
    </lineage>
</organism>
<keyword evidence="2" id="KW-1185">Reference proteome</keyword>
<gene>
    <name evidence="1" type="ORF">VW23_002960</name>
</gene>
<dbReference type="EMBL" id="LAJE02000355">
    <property type="protein sequence ID" value="OEO28789.1"/>
    <property type="molecule type" value="Genomic_DNA"/>
</dbReference>
<proteinExistence type="predicted"/>